<gene>
    <name evidence="3" type="ORF">BMR1_02g00055</name>
</gene>
<keyword evidence="1" id="KW-0812">Transmembrane</keyword>
<dbReference type="RefSeq" id="XP_021337984.1">
    <property type="nucleotide sequence ID" value="XM_021483014.1"/>
</dbReference>
<keyword evidence="4" id="KW-1185">Reference proteome</keyword>
<dbReference type="SUPFAM" id="SSF58038">
    <property type="entry name" value="SNARE fusion complex"/>
    <property type="match status" value="1"/>
</dbReference>
<reference evidence="3 4" key="2">
    <citation type="journal article" date="2013" name="PLoS ONE">
        <title>Whole genome mapping and re-organization of the nuclear and mitochondrial genomes of Babesia microti isolates.</title>
        <authorList>
            <person name="Cornillot E."/>
            <person name="Dassouli A."/>
            <person name="Garg A."/>
            <person name="Pachikara N."/>
            <person name="Randazzo S."/>
            <person name="Depoix D."/>
            <person name="Carcy B."/>
            <person name="Delbecq S."/>
            <person name="Frutos R."/>
            <person name="Silva J.C."/>
            <person name="Sutton R."/>
            <person name="Krause P.J."/>
            <person name="Mamoun C.B."/>
        </authorList>
    </citation>
    <scope>NUCLEOTIDE SEQUENCE [LARGE SCALE GENOMIC DNA]</scope>
    <source>
        <strain evidence="3 4">RI</strain>
    </source>
</reference>
<evidence type="ECO:0000313" key="3">
    <source>
        <dbReference type="EMBL" id="SJK85761.1"/>
    </source>
</evidence>
<dbReference type="AlphaFoldDB" id="A0A1R4A9T5"/>
<dbReference type="KEGG" id="bmic:BMR1_02g00055"/>
<dbReference type="Pfam" id="PF00957">
    <property type="entry name" value="Synaptobrevin"/>
    <property type="match status" value="1"/>
</dbReference>
<dbReference type="EMBL" id="FO082872">
    <property type="protein sequence ID" value="SJK85761.1"/>
    <property type="molecule type" value="Genomic_DNA"/>
</dbReference>
<dbReference type="VEuPathDB" id="PiroplasmaDB:BMR1_02g00055"/>
<evidence type="ECO:0000259" key="2">
    <source>
        <dbReference type="Pfam" id="PF00957"/>
    </source>
</evidence>
<dbReference type="InterPro" id="IPR042855">
    <property type="entry name" value="V_SNARE_CC"/>
</dbReference>
<keyword evidence="1" id="KW-0472">Membrane</keyword>
<accession>A0A1R4A9T5</accession>
<sequence length="261" mass="29458">MGREDDKSLNYIGIVRLTDRCLLASHPDAPPKESRKEIQSLFDKIYKDSDKNIKNNTKKCLSSASGKLYFITNSLKTIVIFVYSKDPKFPKRIASKLLKEYADAIDSAVGDKNLASAKKYSLSPKLKTISIELLEKYYDYKKKDPTTKAKENVEGILDHFTEDVNKLIESYGNIEDLKSKSVHLQEQAAKFSSATTTVKRSYRRQYLSHVITLVIIALVIVLYFTLPFFTNSSEGISNVVDNNGGDKSSHNINALRGPQFK</sequence>
<protein>
    <recommendedName>
        <fullName evidence="2">V-SNARE coiled-coil homology domain-containing protein</fullName>
    </recommendedName>
</protein>
<keyword evidence="1" id="KW-1133">Transmembrane helix</keyword>
<evidence type="ECO:0000256" key="1">
    <source>
        <dbReference type="SAM" id="Phobius"/>
    </source>
</evidence>
<name>A0A1R4A9T5_BABMR</name>
<dbReference type="Gene3D" id="1.20.5.110">
    <property type="match status" value="1"/>
</dbReference>
<organism evidence="3 4">
    <name type="scientific">Babesia microti (strain RI)</name>
    <dbReference type="NCBI Taxonomy" id="1133968"/>
    <lineage>
        <taxon>Eukaryota</taxon>
        <taxon>Sar</taxon>
        <taxon>Alveolata</taxon>
        <taxon>Apicomplexa</taxon>
        <taxon>Aconoidasida</taxon>
        <taxon>Piroplasmida</taxon>
        <taxon>Babesiidae</taxon>
        <taxon>Babesia</taxon>
    </lineage>
</organism>
<reference evidence="3 4" key="3">
    <citation type="journal article" date="2016" name="Sci. Rep.">
        <title>Genome-wide diversity and gene expression profiling of Babesia microti isolates identify polymorphic genes that mediate host-pathogen interactions.</title>
        <authorList>
            <person name="Silva J.C."/>
            <person name="Cornillot E."/>
            <person name="McCracken C."/>
            <person name="Usmani-Brown S."/>
            <person name="Dwivedi A."/>
            <person name="Ifeonu O.O."/>
            <person name="Crabtree J."/>
            <person name="Gotia H.T."/>
            <person name="Virji A.Z."/>
            <person name="Reynes C."/>
            <person name="Colinge J."/>
            <person name="Kumar V."/>
            <person name="Lawres L."/>
            <person name="Pazzi J.E."/>
            <person name="Pablo J.V."/>
            <person name="Hung C."/>
            <person name="Brancato J."/>
            <person name="Kumari P."/>
            <person name="Orvis J."/>
            <person name="Tretina K."/>
            <person name="Chibucos M."/>
            <person name="Ott S."/>
            <person name="Sadzewicz L."/>
            <person name="Sengamalay N."/>
            <person name="Shetty A.C."/>
            <person name="Su Q."/>
            <person name="Tallon L."/>
            <person name="Fraser C.M."/>
            <person name="Frutos R."/>
            <person name="Molina D.M."/>
            <person name="Krause P.J."/>
            <person name="Ben Mamoun C."/>
        </authorList>
    </citation>
    <scope>NUCLEOTIDE SEQUENCE [LARGE SCALE GENOMIC DNA]</scope>
    <source>
        <strain evidence="3 4">RI</strain>
    </source>
</reference>
<feature type="transmembrane region" description="Helical" evidence="1">
    <location>
        <begin position="206"/>
        <end position="226"/>
    </location>
</feature>
<dbReference type="Proteomes" id="UP000002899">
    <property type="component" value="Chromosome II"/>
</dbReference>
<feature type="domain" description="V-SNARE coiled-coil homology" evidence="2">
    <location>
        <begin position="147"/>
        <end position="224"/>
    </location>
</feature>
<dbReference type="OrthoDB" id="397200at2759"/>
<dbReference type="GeneID" id="24423800"/>
<reference evidence="3 4" key="1">
    <citation type="journal article" date="2012" name="Nucleic Acids Res.">
        <title>Sequencing of the smallest Apicomplexan genome from the human pathogen Babesia microti.</title>
        <authorList>
            <person name="Cornillot E."/>
            <person name="Hadj-Kaddour K."/>
            <person name="Dassouli A."/>
            <person name="Noel B."/>
            <person name="Ranwez V."/>
            <person name="Vacherie B."/>
            <person name="Augagneur Y."/>
            <person name="Bres V."/>
            <person name="Duclos A."/>
            <person name="Randazzo S."/>
            <person name="Carcy B."/>
            <person name="Debierre-Grockiego F."/>
            <person name="Delbecq S."/>
            <person name="Moubri-Menage K."/>
            <person name="Shams-Eldin H."/>
            <person name="Usmani-Brown S."/>
            <person name="Bringaud F."/>
            <person name="Wincker P."/>
            <person name="Vivares C.P."/>
            <person name="Schwarz R.T."/>
            <person name="Schetters T.P."/>
            <person name="Krause P.J."/>
            <person name="Gorenflot A."/>
            <person name="Berry V."/>
            <person name="Barbe V."/>
            <person name="Ben Mamoun C."/>
        </authorList>
    </citation>
    <scope>NUCLEOTIDE SEQUENCE [LARGE SCALE GENOMIC DNA]</scope>
    <source>
        <strain evidence="3 4">RI</strain>
    </source>
</reference>
<proteinExistence type="predicted"/>
<evidence type="ECO:0000313" key="4">
    <source>
        <dbReference type="Proteomes" id="UP000002899"/>
    </source>
</evidence>
<dbReference type="Gene3D" id="3.30.450.50">
    <property type="entry name" value="Longin domain"/>
    <property type="match status" value="1"/>
</dbReference>